<proteinExistence type="predicted"/>
<name>A0ACB9XR89_CHAAC</name>
<accession>A0ACB9XR89</accession>
<evidence type="ECO:0000313" key="1">
    <source>
        <dbReference type="EMBL" id="KAI4829272.1"/>
    </source>
</evidence>
<dbReference type="Proteomes" id="UP001057452">
    <property type="component" value="Chromosome 4"/>
</dbReference>
<sequence length="51" mass="6037">MDIKRRHSESQVSSSCAFCVFVRRWQQSHSRNLDKFKDLLQKAAKVLEGRE</sequence>
<reference evidence="1" key="1">
    <citation type="submission" date="2022-05" db="EMBL/GenBank/DDBJ databases">
        <title>Chromosome-level genome of Chaenocephalus aceratus.</title>
        <authorList>
            <person name="Park H."/>
        </authorList>
    </citation>
    <scope>NUCLEOTIDE SEQUENCE</scope>
    <source>
        <strain evidence="1">KU_202001</strain>
    </source>
</reference>
<keyword evidence="2" id="KW-1185">Reference proteome</keyword>
<dbReference type="EMBL" id="CM043788">
    <property type="protein sequence ID" value="KAI4829272.1"/>
    <property type="molecule type" value="Genomic_DNA"/>
</dbReference>
<evidence type="ECO:0000313" key="2">
    <source>
        <dbReference type="Proteomes" id="UP001057452"/>
    </source>
</evidence>
<comment type="caution">
    <text evidence="1">The sequence shown here is derived from an EMBL/GenBank/DDBJ whole genome shotgun (WGS) entry which is preliminary data.</text>
</comment>
<gene>
    <name evidence="1" type="ORF">KUCAC02_023326</name>
</gene>
<protein>
    <submittedName>
        <fullName evidence="1">Uncharacterized protein</fullName>
    </submittedName>
</protein>
<organism evidence="1 2">
    <name type="scientific">Chaenocephalus aceratus</name>
    <name type="common">Blackfin icefish</name>
    <name type="synonym">Chaenichthys aceratus</name>
    <dbReference type="NCBI Taxonomy" id="36190"/>
    <lineage>
        <taxon>Eukaryota</taxon>
        <taxon>Metazoa</taxon>
        <taxon>Chordata</taxon>
        <taxon>Craniata</taxon>
        <taxon>Vertebrata</taxon>
        <taxon>Euteleostomi</taxon>
        <taxon>Actinopterygii</taxon>
        <taxon>Neopterygii</taxon>
        <taxon>Teleostei</taxon>
        <taxon>Neoteleostei</taxon>
        <taxon>Acanthomorphata</taxon>
        <taxon>Eupercaria</taxon>
        <taxon>Perciformes</taxon>
        <taxon>Notothenioidei</taxon>
        <taxon>Channichthyidae</taxon>
        <taxon>Chaenocephalus</taxon>
    </lineage>
</organism>